<keyword evidence="3" id="KW-0949">S-adenosyl-L-methionine</keyword>
<dbReference type="OrthoDB" id="269872at2759"/>
<dbReference type="SUPFAM" id="SSF53335">
    <property type="entry name" value="S-adenosyl-L-methionine-dependent methyltransferases"/>
    <property type="match status" value="1"/>
</dbReference>
<dbReference type="InterPro" id="IPR007848">
    <property type="entry name" value="Small_mtfrase_dom"/>
</dbReference>
<dbReference type="GO" id="GO:0003676">
    <property type="term" value="F:nucleic acid binding"/>
    <property type="evidence" value="ECO:0007669"/>
    <property type="project" value="InterPro"/>
</dbReference>
<evidence type="ECO:0000256" key="2">
    <source>
        <dbReference type="ARBA" id="ARBA00022679"/>
    </source>
</evidence>
<dbReference type="GO" id="GO:0008276">
    <property type="term" value="F:protein methyltransferase activity"/>
    <property type="evidence" value="ECO:0007669"/>
    <property type="project" value="InterPro"/>
</dbReference>
<dbReference type="Pfam" id="PF05175">
    <property type="entry name" value="MTS"/>
    <property type="match status" value="1"/>
</dbReference>
<evidence type="ECO:0000313" key="5">
    <source>
        <dbReference type="EMBL" id="KAE8656718.1"/>
    </source>
</evidence>
<dbReference type="InterPro" id="IPR052663">
    <property type="entry name" value="RF_glutamine_MTase_cyano"/>
</dbReference>
<dbReference type="GO" id="GO:0008757">
    <property type="term" value="F:S-adenosylmethionine-dependent methyltransferase activity"/>
    <property type="evidence" value="ECO:0007669"/>
    <property type="project" value="UniProtKB-ARBA"/>
</dbReference>
<dbReference type="GO" id="GO:0032259">
    <property type="term" value="P:methylation"/>
    <property type="evidence" value="ECO:0007669"/>
    <property type="project" value="UniProtKB-KW"/>
</dbReference>
<dbReference type="CDD" id="cd02440">
    <property type="entry name" value="AdoMet_MTases"/>
    <property type="match status" value="1"/>
</dbReference>
<protein>
    <recommendedName>
        <fullName evidence="4">Methyltransferase small domain-containing protein</fullName>
    </recommendedName>
</protein>
<evidence type="ECO:0000256" key="3">
    <source>
        <dbReference type="ARBA" id="ARBA00022691"/>
    </source>
</evidence>
<dbReference type="Gene3D" id="3.40.50.150">
    <property type="entry name" value="Vaccinia Virus protein VP39"/>
    <property type="match status" value="1"/>
</dbReference>
<dbReference type="PANTHER" id="PTHR47441">
    <property type="match status" value="1"/>
</dbReference>
<comment type="caution">
    <text evidence="5">The sequence shown here is derived from an EMBL/GenBank/DDBJ whole genome shotgun (WGS) entry which is preliminary data.</text>
</comment>
<evidence type="ECO:0000256" key="1">
    <source>
        <dbReference type="ARBA" id="ARBA00022603"/>
    </source>
</evidence>
<keyword evidence="1" id="KW-0489">Methyltransferase</keyword>
<gene>
    <name evidence="5" type="ORF">F3Y22_tig00116997pilonHSYRG00224</name>
</gene>
<dbReference type="AlphaFoldDB" id="A0A6A2WEW9"/>
<feature type="domain" description="Methyltransferase small" evidence="4">
    <location>
        <begin position="195"/>
        <end position="281"/>
    </location>
</feature>
<accession>A0A6A2WEW9</accession>
<sequence>MLKLRLSGLSRGVCPNFRTPKPHCYSISGSSIAPSAIDVKPKVPLYIRPPSFSASLSELTKWHKWAKNLASSVGSTFVNLDNGPDSTLLRRELNWLLQDLIELQHHSEILPRLESSDNENVDLSVALRAPLEEMYGVWRQRVEERKPFQYVVGCEHWRDLVLSVQEGVLIPRPETEMIIDLVEDVALNDSPELVRGFWADLGTGSGAIAIATARVLRSHADGDAHGRVIATDLSPVAVAVATSNVQRYGLQDVVEVRKGSWFEPLKDVQGELAGVLSNPPYIPSDHISGLQAEVGRHEPILALDGGASGTNDLLHLIDGVASMLKPGGFFAFETNGEKQCKFLVDYIQNEKAGRFRNINIVSDFAGVQRFVMGFRL</sequence>
<dbReference type="PANTHER" id="PTHR47441:SF3">
    <property type="entry name" value="RELEASE FACTOR GLUTAMINE METHYLTRANSFERASE"/>
    <property type="match status" value="1"/>
</dbReference>
<name>A0A6A2WEW9_HIBSY</name>
<dbReference type="InterPro" id="IPR002052">
    <property type="entry name" value="DNA_methylase_N6_adenine_CS"/>
</dbReference>
<dbReference type="Proteomes" id="UP000436088">
    <property type="component" value="Unassembled WGS sequence"/>
</dbReference>
<keyword evidence="6" id="KW-1185">Reference proteome</keyword>
<reference evidence="5" key="1">
    <citation type="submission" date="2019-09" db="EMBL/GenBank/DDBJ databases">
        <title>Draft genome information of white flower Hibiscus syriacus.</title>
        <authorList>
            <person name="Kim Y.-M."/>
        </authorList>
    </citation>
    <scope>NUCLEOTIDE SEQUENCE [LARGE SCALE GENOMIC DNA]</scope>
    <source>
        <strain evidence="5">YM2019G1</strain>
    </source>
</reference>
<dbReference type="EMBL" id="VEPZ02001762">
    <property type="protein sequence ID" value="KAE8656718.1"/>
    <property type="molecule type" value="Genomic_DNA"/>
</dbReference>
<evidence type="ECO:0000259" key="4">
    <source>
        <dbReference type="Pfam" id="PF05175"/>
    </source>
</evidence>
<proteinExistence type="predicted"/>
<keyword evidence="2" id="KW-0808">Transferase</keyword>
<organism evidence="5 6">
    <name type="scientific">Hibiscus syriacus</name>
    <name type="common">Rose of Sharon</name>
    <dbReference type="NCBI Taxonomy" id="106335"/>
    <lineage>
        <taxon>Eukaryota</taxon>
        <taxon>Viridiplantae</taxon>
        <taxon>Streptophyta</taxon>
        <taxon>Embryophyta</taxon>
        <taxon>Tracheophyta</taxon>
        <taxon>Spermatophyta</taxon>
        <taxon>Magnoliopsida</taxon>
        <taxon>eudicotyledons</taxon>
        <taxon>Gunneridae</taxon>
        <taxon>Pentapetalae</taxon>
        <taxon>rosids</taxon>
        <taxon>malvids</taxon>
        <taxon>Malvales</taxon>
        <taxon>Malvaceae</taxon>
        <taxon>Malvoideae</taxon>
        <taxon>Hibiscus</taxon>
    </lineage>
</organism>
<dbReference type="NCBIfam" id="TIGR00536">
    <property type="entry name" value="hemK_fam"/>
    <property type="match status" value="1"/>
</dbReference>
<dbReference type="InterPro" id="IPR004556">
    <property type="entry name" value="HemK-like"/>
</dbReference>
<dbReference type="InterPro" id="IPR029063">
    <property type="entry name" value="SAM-dependent_MTases_sf"/>
</dbReference>
<evidence type="ECO:0000313" key="6">
    <source>
        <dbReference type="Proteomes" id="UP000436088"/>
    </source>
</evidence>
<dbReference type="PROSITE" id="PS00092">
    <property type="entry name" value="N6_MTASE"/>
    <property type="match status" value="1"/>
</dbReference>